<evidence type="ECO:0000313" key="3">
    <source>
        <dbReference type="Proteomes" id="UP001164794"/>
    </source>
</evidence>
<dbReference type="RefSeq" id="WP_269264157.1">
    <property type="nucleotide sequence ID" value="NZ_CP098248.1"/>
</dbReference>
<protein>
    <submittedName>
        <fullName evidence="2">Uncharacterized protein</fullName>
    </submittedName>
</protein>
<proteinExistence type="predicted"/>
<sequence>MHQKDAQTGGTNRTEITDSHKTRPEMHHPGISVNLRKGSGQDIPFFTIPIRLYRVTNDGDKTRDVWKKHRKKESGQQVLTCFDFAGIISFLSGC</sequence>
<evidence type="ECO:0000256" key="1">
    <source>
        <dbReference type="SAM" id="MobiDB-lite"/>
    </source>
</evidence>
<feature type="region of interest" description="Disordered" evidence="1">
    <location>
        <begin position="1"/>
        <end position="36"/>
    </location>
</feature>
<organism evidence="2 3">
    <name type="scientific">Oxalobacter aliiformigenes</name>
    <dbReference type="NCBI Taxonomy" id="2946593"/>
    <lineage>
        <taxon>Bacteria</taxon>
        <taxon>Pseudomonadati</taxon>
        <taxon>Pseudomonadota</taxon>
        <taxon>Betaproteobacteria</taxon>
        <taxon>Burkholderiales</taxon>
        <taxon>Oxalobacteraceae</taxon>
        <taxon>Oxalobacter</taxon>
    </lineage>
</organism>
<evidence type="ECO:0000313" key="2">
    <source>
        <dbReference type="EMBL" id="WAV96679.1"/>
    </source>
</evidence>
<gene>
    <name evidence="2" type="ORF">NB645_07580</name>
</gene>
<reference evidence="2" key="1">
    <citation type="journal article" date="2022" name="Front. Microbiol.">
        <title>New perspectives on an old grouping: The genomic and phenotypic variability of Oxalobacter formigenes and the implications for calcium oxalate stone prevention.</title>
        <authorList>
            <person name="Chmiel J.A."/>
            <person name="Carr C."/>
            <person name="Stuivenberg G.A."/>
            <person name="Venema R."/>
            <person name="Chanyi R.M."/>
            <person name="Al K.F."/>
            <person name="Giguere D."/>
            <person name="Say H."/>
            <person name="Akouris P.P."/>
            <person name="Dominguez Romero S.A."/>
            <person name="Kwong A."/>
            <person name="Tai V."/>
            <person name="Koval S.F."/>
            <person name="Razvi H."/>
            <person name="Bjazevic J."/>
            <person name="Burton J.P."/>
        </authorList>
    </citation>
    <scope>NUCLEOTIDE SEQUENCE</scope>
    <source>
        <strain evidence="2">HOxNP-1</strain>
    </source>
</reference>
<feature type="compositionally biased region" description="Basic and acidic residues" evidence="1">
    <location>
        <begin position="15"/>
        <end position="28"/>
    </location>
</feature>
<keyword evidence="3" id="KW-1185">Reference proteome</keyword>
<dbReference type="Proteomes" id="UP001164794">
    <property type="component" value="Chromosome"/>
</dbReference>
<feature type="compositionally biased region" description="Polar residues" evidence="1">
    <location>
        <begin position="1"/>
        <end position="14"/>
    </location>
</feature>
<dbReference type="EMBL" id="CP098248">
    <property type="protein sequence ID" value="WAV96679.1"/>
    <property type="molecule type" value="Genomic_DNA"/>
</dbReference>
<accession>A0ABY7JKZ8</accession>
<name>A0ABY7JKZ8_9BURK</name>